<dbReference type="InterPro" id="IPR029045">
    <property type="entry name" value="ClpP/crotonase-like_dom_sf"/>
</dbReference>
<dbReference type="KEGG" id="aup:AsAng_0012210"/>
<accession>A0A915YCH0</accession>
<dbReference type="Pfam" id="PF03572">
    <property type="entry name" value="Peptidase_S41"/>
    <property type="match status" value="1"/>
</dbReference>
<dbReference type="SMART" id="SM00245">
    <property type="entry name" value="TSPc"/>
    <property type="match status" value="1"/>
</dbReference>
<proteinExistence type="predicted"/>
<dbReference type="RefSeq" id="WP_264791816.1">
    <property type="nucleotide sequence ID" value="NZ_AP026867.1"/>
</dbReference>
<dbReference type="CDD" id="cd06567">
    <property type="entry name" value="Peptidase_S41"/>
    <property type="match status" value="1"/>
</dbReference>
<protein>
    <submittedName>
        <fullName evidence="2">S41 family peptidase</fullName>
    </submittedName>
</protein>
<dbReference type="EMBL" id="AP026867">
    <property type="protein sequence ID" value="BDS10513.1"/>
    <property type="molecule type" value="Genomic_DNA"/>
</dbReference>
<dbReference type="GO" id="GO:0008236">
    <property type="term" value="F:serine-type peptidase activity"/>
    <property type="evidence" value="ECO:0007669"/>
    <property type="project" value="InterPro"/>
</dbReference>
<dbReference type="GO" id="GO:0006508">
    <property type="term" value="P:proteolysis"/>
    <property type="evidence" value="ECO:0007669"/>
    <property type="project" value="InterPro"/>
</dbReference>
<reference evidence="2" key="1">
    <citation type="submission" date="2022-09" db="EMBL/GenBank/DDBJ databases">
        <title>Aureispira anguillicida sp. nov., isolated from Leptocephalus of Japanese eel Anguilla japonica.</title>
        <authorList>
            <person name="Yuasa K."/>
            <person name="Mekata T."/>
            <person name="Ikunari K."/>
        </authorList>
    </citation>
    <scope>NUCLEOTIDE SEQUENCE</scope>
    <source>
        <strain evidence="2">EL160426</strain>
    </source>
</reference>
<name>A0A915YCH0_9BACT</name>
<evidence type="ECO:0000313" key="2">
    <source>
        <dbReference type="EMBL" id="BDS10513.1"/>
    </source>
</evidence>
<organism evidence="2 3">
    <name type="scientific">Aureispira anguillae</name>
    <dbReference type="NCBI Taxonomy" id="2864201"/>
    <lineage>
        <taxon>Bacteria</taxon>
        <taxon>Pseudomonadati</taxon>
        <taxon>Bacteroidota</taxon>
        <taxon>Saprospiria</taxon>
        <taxon>Saprospirales</taxon>
        <taxon>Saprospiraceae</taxon>
        <taxon>Aureispira</taxon>
    </lineage>
</organism>
<dbReference type="SUPFAM" id="SSF52096">
    <property type="entry name" value="ClpP/crotonase"/>
    <property type="match status" value="1"/>
</dbReference>
<dbReference type="InterPro" id="IPR005151">
    <property type="entry name" value="Tail-specific_protease"/>
</dbReference>
<dbReference type="Proteomes" id="UP001060919">
    <property type="component" value="Chromosome"/>
</dbReference>
<dbReference type="PANTHER" id="PTHR11261:SF3">
    <property type="entry name" value="RETINOL-BINDING PROTEIN 3"/>
    <property type="match status" value="1"/>
</dbReference>
<dbReference type="Gene3D" id="3.30.750.44">
    <property type="match status" value="1"/>
</dbReference>
<evidence type="ECO:0000313" key="3">
    <source>
        <dbReference type="Proteomes" id="UP001060919"/>
    </source>
</evidence>
<dbReference type="PANTHER" id="PTHR11261">
    <property type="entry name" value="INTERPHOTORECEPTOR RETINOID-BINDING PROTEIN"/>
    <property type="match status" value="1"/>
</dbReference>
<evidence type="ECO:0000259" key="1">
    <source>
        <dbReference type="SMART" id="SM00245"/>
    </source>
</evidence>
<sequence length="343" mass="38894">MRKILCIFGLSSLVLFSACDKDFVVDHSVEADYNLFFEYLKKDYAYRDFHPFTMEELRLKYLGEITAKPTQENLAKILLEVQLNELKDPHVYPLEQLDKQVYVAVKTPLNLEIKRPLFQEIDIIKQGHFYTYGTVKTHNDIGYIYINSFNSNVGGTSSLGVEEGVLAINTIVQELQKKGVKSLIVDMRSYAGGTNYVPRYIAQRFLNKKSIYMNEYYPNGSTFIKKEWEVEPQGDSGFRTVKIALLSNGCTCSGGEMFLLAMLQRDNLVHIGSRSLGCSGNVTHKDLSNGWAFSITNSRTEFPDGTSYFKEGITPSIVVKNDPTYGETTSEDKLIERAIIELL</sequence>
<gene>
    <name evidence="2" type="ORF">AsAng_0012210</name>
</gene>
<dbReference type="PROSITE" id="PS51257">
    <property type="entry name" value="PROKAR_LIPOPROTEIN"/>
    <property type="match status" value="1"/>
</dbReference>
<feature type="domain" description="Tail specific protease" evidence="1">
    <location>
        <begin position="116"/>
        <end position="320"/>
    </location>
</feature>
<dbReference type="AlphaFoldDB" id="A0A915YCH0"/>
<dbReference type="Gene3D" id="3.90.226.10">
    <property type="entry name" value="2-enoyl-CoA Hydratase, Chain A, domain 1"/>
    <property type="match status" value="1"/>
</dbReference>
<keyword evidence="3" id="KW-1185">Reference proteome</keyword>